<dbReference type="PROSITE" id="PS51450">
    <property type="entry name" value="LRR"/>
    <property type="match status" value="3"/>
</dbReference>
<dbReference type="InterPro" id="IPR050836">
    <property type="entry name" value="SDS22/Internalin_LRR"/>
</dbReference>
<reference evidence="5 6" key="1">
    <citation type="submission" date="2014-06" db="EMBL/GenBank/DDBJ databases">
        <authorList>
            <person name="Swart Estienne"/>
        </authorList>
    </citation>
    <scope>NUCLEOTIDE SEQUENCE [LARGE SCALE GENOMIC DNA]</scope>
    <source>
        <strain evidence="5 6">130c</strain>
    </source>
</reference>
<dbReference type="InterPro" id="IPR001611">
    <property type="entry name" value="Leu-rich_rpt"/>
</dbReference>
<evidence type="ECO:0000256" key="3">
    <source>
        <dbReference type="SAM" id="Coils"/>
    </source>
</evidence>
<feature type="coiled-coil region" evidence="3">
    <location>
        <begin position="949"/>
        <end position="987"/>
    </location>
</feature>
<proteinExistence type="predicted"/>
<keyword evidence="2" id="KW-0677">Repeat</keyword>
<dbReference type="PANTHER" id="PTHR46652:SF3">
    <property type="entry name" value="LEUCINE-RICH REPEAT-CONTAINING PROTEIN 9"/>
    <property type="match status" value="1"/>
</dbReference>
<dbReference type="InParanoid" id="A0A078AJ95"/>
<dbReference type="Proteomes" id="UP000039865">
    <property type="component" value="Unassembled WGS sequence"/>
</dbReference>
<accession>A0A078AJ95</accession>
<evidence type="ECO:0000313" key="6">
    <source>
        <dbReference type="Proteomes" id="UP000039865"/>
    </source>
</evidence>
<dbReference type="EMBL" id="CCKQ01010783">
    <property type="protein sequence ID" value="CDW82299.1"/>
    <property type="molecule type" value="Genomic_DNA"/>
</dbReference>
<feature type="coiled-coil region" evidence="3">
    <location>
        <begin position="618"/>
        <end position="673"/>
    </location>
</feature>
<dbReference type="OrthoDB" id="312589at2759"/>
<feature type="compositionally biased region" description="Polar residues" evidence="4">
    <location>
        <begin position="286"/>
        <end position="313"/>
    </location>
</feature>
<dbReference type="OMA" id="DHASYEH"/>
<dbReference type="SUPFAM" id="SSF52058">
    <property type="entry name" value="L domain-like"/>
    <property type="match status" value="1"/>
</dbReference>
<dbReference type="AlphaFoldDB" id="A0A078AJ95"/>
<evidence type="ECO:0000313" key="5">
    <source>
        <dbReference type="EMBL" id="CDW82299.1"/>
    </source>
</evidence>
<feature type="region of interest" description="Disordered" evidence="4">
    <location>
        <begin position="1"/>
        <end position="29"/>
    </location>
</feature>
<dbReference type="InterPro" id="IPR032675">
    <property type="entry name" value="LRR_dom_sf"/>
</dbReference>
<feature type="coiled-coil region" evidence="3">
    <location>
        <begin position="394"/>
        <end position="491"/>
    </location>
</feature>
<keyword evidence="1" id="KW-0433">Leucine-rich repeat</keyword>
<keyword evidence="3" id="KW-0175">Coiled coil</keyword>
<protein>
    <submittedName>
        <fullName evidence="5">Leucine-rich repeat and coiled-coil domain-containing protein 1</fullName>
    </submittedName>
</protein>
<feature type="compositionally biased region" description="Polar residues" evidence="4">
    <location>
        <begin position="1"/>
        <end position="27"/>
    </location>
</feature>
<dbReference type="PANTHER" id="PTHR46652">
    <property type="entry name" value="LEUCINE-RICH REPEAT AND IQ DOMAIN-CONTAINING PROTEIN 1-RELATED"/>
    <property type="match status" value="1"/>
</dbReference>
<gene>
    <name evidence="5" type="primary">Contig6.g8</name>
    <name evidence="5" type="ORF">STYLEM_11329</name>
</gene>
<feature type="region of interest" description="Disordered" evidence="4">
    <location>
        <begin position="286"/>
        <end position="319"/>
    </location>
</feature>
<organism evidence="5 6">
    <name type="scientific">Stylonychia lemnae</name>
    <name type="common">Ciliate</name>
    <dbReference type="NCBI Taxonomy" id="5949"/>
    <lineage>
        <taxon>Eukaryota</taxon>
        <taxon>Sar</taxon>
        <taxon>Alveolata</taxon>
        <taxon>Ciliophora</taxon>
        <taxon>Intramacronucleata</taxon>
        <taxon>Spirotrichea</taxon>
        <taxon>Stichotrichia</taxon>
        <taxon>Sporadotrichida</taxon>
        <taxon>Oxytrichidae</taxon>
        <taxon>Stylonychinae</taxon>
        <taxon>Stylonychia</taxon>
    </lineage>
</organism>
<dbReference type="Gene3D" id="3.80.10.10">
    <property type="entry name" value="Ribonuclease Inhibitor"/>
    <property type="match status" value="1"/>
</dbReference>
<name>A0A078AJ95_STYLE</name>
<sequence>MNNFSNHLVNINTSHRQNNNHSPNHQLGNIEERSNSFFEDILDDDLMADFPKIPKQLLLTNDKNETQSLNSSNRGETEIKELSYYGLNNIENIDDLIQKEKIRRANETNILRVMHCGLFTSLKGIQVFQNVKELNLSSNGLMSMQFLDQLSRVENLNLSCNKITQIFNIHNMCSNLRKLNLSYNRIVSLQYFKDQEGKSQFSLESLDLNGNYIIDLDQLKNLQGLSYMCELVFQMNNGKNQICEYENYEDAVKLYLPQVQKLDGKDIASFVRVSKPTNSNNFKRVQSNIASENNNPNRKNQSPQKQNRSNQRSGAVEKGSTGVTFQGISYQKELSEKDKIIENLYNDIKDLHIKLERVHEERNEAIMKFEENERYWKSKNSKVEKDNGQLYELNKSLKDDNSDLLTQLDKFNKRIKQLESEKGREGEQSQQKDATISELNKQMSVLVANLEHQKDEIQQLRKDFYREQQELQNEQQHHKDTKDQLKICQEKQGQLYQDMINVNKNGMERWSDIQRKYEDTSALLAKQMQVNDDLNQNLLKLKDLNGQLEYTWGQKYESSIRDKDLLIQTLKDASDRSITMLKHDYEKKISDQQVQFKQDIILLDQTMKKQRQEFVEKHEQLKAKYTKSTQQVAEMREVLQMAVESDNKKEALLEELKVAFKDKTDKLAQEREVVSKEKTLFDQQKKDVKDEVISLKSKIEELEYYKKEQILKIDKLNHFLDDKTMEYDKLARENDSNKRALKELQIQLENLNAQYTTYDDQLKKDLDDARNEIDEMNEIIKMKDKMLDDQNVSIQNLKNAIKQRDEEMVVLRESKSKYKNQYDEKLQQAYDDYDRSKQKSDDLEQRIQELEEELDLLNKDFQDANESASIAKQQLKDRENAFEKIESEVLSIVQMNEQVKSELQDKEYLLQELRDINQDLVRQNEIKGEEIRIVIEKMEQYKRQKDSEIYRLKQKLQSAEGDIKILLQEQEKQKKQAHEKIRMLSEMFK</sequence>
<evidence type="ECO:0000256" key="1">
    <source>
        <dbReference type="ARBA" id="ARBA00022614"/>
    </source>
</evidence>
<feature type="coiled-coil region" evidence="3">
    <location>
        <begin position="727"/>
        <end position="923"/>
    </location>
</feature>
<evidence type="ECO:0000256" key="4">
    <source>
        <dbReference type="SAM" id="MobiDB-lite"/>
    </source>
</evidence>
<evidence type="ECO:0000256" key="2">
    <source>
        <dbReference type="ARBA" id="ARBA00022737"/>
    </source>
</evidence>
<keyword evidence="6" id="KW-1185">Reference proteome</keyword>